<dbReference type="CDD" id="cd21037">
    <property type="entry name" value="MLKL_NTD"/>
    <property type="match status" value="1"/>
</dbReference>
<dbReference type="Proteomes" id="UP000298327">
    <property type="component" value="Unassembled WGS sequence"/>
</dbReference>
<name>A0A4Y9YZ25_9AGAM</name>
<dbReference type="GO" id="GO:0007166">
    <property type="term" value="P:cell surface receptor signaling pathway"/>
    <property type="evidence" value="ECO:0007669"/>
    <property type="project" value="InterPro"/>
</dbReference>
<reference evidence="3 4" key="1">
    <citation type="submission" date="2019-02" db="EMBL/GenBank/DDBJ databases">
        <title>Genome sequencing of the rare red list fungi Dentipellis fragilis.</title>
        <authorList>
            <person name="Buettner E."/>
            <person name="Kellner H."/>
        </authorList>
    </citation>
    <scope>NUCLEOTIDE SEQUENCE [LARGE SCALE GENOMIC DNA]</scope>
    <source>
        <strain evidence="3 4">DSM 105465</strain>
    </source>
</reference>
<protein>
    <submittedName>
        <fullName evidence="3">Uncharacterized protein</fullName>
    </submittedName>
</protein>
<feature type="coiled-coil region" evidence="1">
    <location>
        <begin position="13"/>
        <end position="40"/>
    </location>
</feature>
<dbReference type="InterPro" id="IPR036537">
    <property type="entry name" value="Adaptor_Cbl_N_dom_sf"/>
</dbReference>
<keyword evidence="1" id="KW-0175">Coiled coil</keyword>
<accession>A0A4Y9YZ25</accession>
<dbReference type="InterPro" id="IPR059179">
    <property type="entry name" value="MLKL-like_MCAfunc"/>
</dbReference>
<gene>
    <name evidence="3" type="ORF">EVG20_g4719</name>
</gene>
<evidence type="ECO:0000313" key="3">
    <source>
        <dbReference type="EMBL" id="TFY66379.1"/>
    </source>
</evidence>
<organism evidence="3 4">
    <name type="scientific">Dentipellis fragilis</name>
    <dbReference type="NCBI Taxonomy" id="205917"/>
    <lineage>
        <taxon>Eukaryota</taxon>
        <taxon>Fungi</taxon>
        <taxon>Dikarya</taxon>
        <taxon>Basidiomycota</taxon>
        <taxon>Agaricomycotina</taxon>
        <taxon>Agaricomycetes</taxon>
        <taxon>Russulales</taxon>
        <taxon>Hericiaceae</taxon>
        <taxon>Dentipellis</taxon>
    </lineage>
</organism>
<proteinExistence type="predicted"/>
<dbReference type="EMBL" id="SEOQ01000253">
    <property type="protein sequence ID" value="TFY66379.1"/>
    <property type="molecule type" value="Genomic_DNA"/>
</dbReference>
<dbReference type="Gene3D" id="1.20.930.20">
    <property type="entry name" value="Adaptor protein Cbl, N-terminal domain"/>
    <property type="match status" value="1"/>
</dbReference>
<dbReference type="AlphaFoldDB" id="A0A4Y9YZ25"/>
<feature type="region of interest" description="Disordered" evidence="2">
    <location>
        <begin position="445"/>
        <end position="472"/>
    </location>
</feature>
<evidence type="ECO:0000256" key="2">
    <source>
        <dbReference type="SAM" id="MobiDB-lite"/>
    </source>
</evidence>
<dbReference type="OrthoDB" id="1668230at2759"/>
<comment type="caution">
    <text evidence="3">The sequence shown here is derived from an EMBL/GenBank/DDBJ whole genome shotgun (WGS) entry which is preliminary data.</text>
</comment>
<evidence type="ECO:0000313" key="4">
    <source>
        <dbReference type="Proteomes" id="UP000298327"/>
    </source>
</evidence>
<evidence type="ECO:0000256" key="1">
    <source>
        <dbReference type="SAM" id="Coils"/>
    </source>
</evidence>
<keyword evidence="4" id="KW-1185">Reference proteome</keyword>
<sequence length="492" mass="54489">MSLATAHGFSDDHQNHGRVANKLEQELDEIEQKIRARQQPRPSKEHVFHVIASILGAAATTGFKVLSAGIEILELAPVPGLASVGRTLLHIWEVLEHVQCNRCGCEDLMAFCVDAVDVIRTKVSGAGDAFLEELQGPIRKLNSALREASDLIEEQGPQSRLLRHRDIGHRIERCRTRIQECLSLFTAATSLDILKTVRALSPPHSISRSSQELPRIYTHFPTEHPQLWTVIPVDGPHHAEMEGGDLPQSPEHMMFLPDIKETTPAPSNLPHANESTERKRDYAREYANLVQHGFDDSLTLALWTPTHVSVGAVGYYSKESGSFITLFNALRPEDSLDEVATKIQSLSTFGPTKQVCIPHPRPSSCNVLRSEKRGISFNVRAGSAAAFLHTQRTTWRYLKTQAHQKHVTGTLDAREYAMFVCQQYPGGEVKFDIAPRAQPGQPWGTFALPKEDPAQPPSHGIKVSNVKSQKEKSDTVLLAELRLSDIKGLGPA</sequence>